<name>A0ACC1PAY3_9APHY</name>
<gene>
    <name evidence="1" type="ORF">NUW54_g8955</name>
</gene>
<dbReference type="Proteomes" id="UP001144978">
    <property type="component" value="Unassembled WGS sequence"/>
</dbReference>
<keyword evidence="2" id="KW-1185">Reference proteome</keyword>
<reference evidence="1" key="1">
    <citation type="submission" date="2022-08" db="EMBL/GenBank/DDBJ databases">
        <title>Genome Sequence of Pycnoporus sanguineus.</title>
        <authorList>
            <person name="Buettner E."/>
        </authorList>
    </citation>
    <scope>NUCLEOTIDE SEQUENCE</scope>
    <source>
        <strain evidence="1">CG-C14</strain>
    </source>
</reference>
<protein>
    <submittedName>
        <fullName evidence="1">Uncharacterized protein</fullName>
    </submittedName>
</protein>
<accession>A0ACC1PAY3</accession>
<comment type="caution">
    <text evidence="1">The sequence shown here is derived from an EMBL/GenBank/DDBJ whole genome shotgun (WGS) entry which is preliminary data.</text>
</comment>
<evidence type="ECO:0000313" key="1">
    <source>
        <dbReference type="EMBL" id="KAJ2988923.1"/>
    </source>
</evidence>
<sequence length="221" mass="24697">MPMLADPSVKYKPYTPARPQGPPMALESEQEAEVDEEEQRELERKFARRQLASNADRYAEPEPELDSEGEEVVEPEVDLSSFLERQKLSDSAGPSTLLSPEDEEEDVDTSFAHITSNLKPQSQTKKGKVQQIEWDAELEELSREKAAADATRGEACSLISSAVKRTAKQRGRAAPRGASTAVRKPHYERSYVEAPPLPTDAPKPEKSEKEDMENFLDDLLN</sequence>
<proteinExistence type="predicted"/>
<dbReference type="EMBL" id="JANSHE010002883">
    <property type="protein sequence ID" value="KAJ2988923.1"/>
    <property type="molecule type" value="Genomic_DNA"/>
</dbReference>
<evidence type="ECO:0000313" key="2">
    <source>
        <dbReference type="Proteomes" id="UP001144978"/>
    </source>
</evidence>
<organism evidence="1 2">
    <name type="scientific">Trametes sanguinea</name>
    <dbReference type="NCBI Taxonomy" id="158606"/>
    <lineage>
        <taxon>Eukaryota</taxon>
        <taxon>Fungi</taxon>
        <taxon>Dikarya</taxon>
        <taxon>Basidiomycota</taxon>
        <taxon>Agaricomycotina</taxon>
        <taxon>Agaricomycetes</taxon>
        <taxon>Polyporales</taxon>
        <taxon>Polyporaceae</taxon>
        <taxon>Trametes</taxon>
    </lineage>
</organism>